<evidence type="ECO:0000256" key="1">
    <source>
        <dbReference type="SAM" id="Phobius"/>
    </source>
</evidence>
<dbReference type="Proteomes" id="UP000823674">
    <property type="component" value="Chromosome A09"/>
</dbReference>
<protein>
    <submittedName>
        <fullName evidence="2">Uncharacterized protein</fullName>
    </submittedName>
</protein>
<keyword evidence="1" id="KW-1133">Transmembrane helix</keyword>
<feature type="transmembrane region" description="Helical" evidence="1">
    <location>
        <begin position="155"/>
        <end position="175"/>
    </location>
</feature>
<name>A0ABQ7LE18_BRACM</name>
<reference evidence="2 3" key="1">
    <citation type="submission" date="2021-03" db="EMBL/GenBank/DDBJ databases">
        <authorList>
            <person name="King G.J."/>
            <person name="Bancroft I."/>
            <person name="Baten A."/>
            <person name="Bloomfield J."/>
            <person name="Borpatragohain P."/>
            <person name="He Z."/>
            <person name="Irish N."/>
            <person name="Irwin J."/>
            <person name="Liu K."/>
            <person name="Mauleon R.P."/>
            <person name="Moore J."/>
            <person name="Morris R."/>
            <person name="Ostergaard L."/>
            <person name="Wang B."/>
            <person name="Wells R."/>
        </authorList>
    </citation>
    <scope>NUCLEOTIDE SEQUENCE [LARGE SCALE GENOMIC DNA]</scope>
    <source>
        <strain evidence="2">R-o-18</strain>
        <tissue evidence="2">Leaf</tissue>
    </source>
</reference>
<keyword evidence="1" id="KW-0812">Transmembrane</keyword>
<proteinExistence type="predicted"/>
<keyword evidence="3" id="KW-1185">Reference proteome</keyword>
<gene>
    <name evidence="2" type="primary">A09p043350.1_BraROA</name>
    <name evidence="2" type="ORF">IGI04_036259</name>
</gene>
<dbReference type="EMBL" id="JADBGQ010000008">
    <property type="protein sequence ID" value="KAG5384789.1"/>
    <property type="molecule type" value="Genomic_DNA"/>
</dbReference>
<organism evidence="2 3">
    <name type="scientific">Brassica rapa subsp. trilocularis</name>
    <dbReference type="NCBI Taxonomy" id="1813537"/>
    <lineage>
        <taxon>Eukaryota</taxon>
        <taxon>Viridiplantae</taxon>
        <taxon>Streptophyta</taxon>
        <taxon>Embryophyta</taxon>
        <taxon>Tracheophyta</taxon>
        <taxon>Spermatophyta</taxon>
        <taxon>Magnoliopsida</taxon>
        <taxon>eudicotyledons</taxon>
        <taxon>Gunneridae</taxon>
        <taxon>Pentapetalae</taxon>
        <taxon>rosids</taxon>
        <taxon>malvids</taxon>
        <taxon>Brassicales</taxon>
        <taxon>Brassicaceae</taxon>
        <taxon>Brassiceae</taxon>
        <taxon>Brassica</taxon>
    </lineage>
</organism>
<evidence type="ECO:0000313" key="2">
    <source>
        <dbReference type="EMBL" id="KAG5384789.1"/>
    </source>
</evidence>
<comment type="caution">
    <text evidence="2">The sequence shown here is derived from an EMBL/GenBank/DDBJ whole genome shotgun (WGS) entry which is preliminary data.</text>
</comment>
<evidence type="ECO:0000313" key="3">
    <source>
        <dbReference type="Proteomes" id="UP000823674"/>
    </source>
</evidence>
<accession>A0ABQ7LE18</accession>
<feature type="transmembrane region" description="Helical" evidence="1">
    <location>
        <begin position="207"/>
        <end position="230"/>
    </location>
</feature>
<keyword evidence="1" id="KW-0472">Membrane</keyword>
<sequence length="425" mass="47559">MRYPSGDMRVAEDNVQMVLHLSYVARADAPATYLPKIPHESNNRCVVVERSVAQKLVKSVYEPRFGWVRRYAADQEQVQVSHVEFQRLFGSLGYLGVVKNEHVLPVPSGFVAGLEIKESSYLAKVNSMDEPTLDVEDLEVSHDAVLRSSSDVPSVSSLGFPCLVVCSVGSTVLIVEELLEYHIVFGGFSDCGVIFTELISLFGVAGLFLIGLIILVLYFLSVACVVTLFVTHISDISLVVSKLSFRFCYLGFGKDFRSLQRLFHVEFCEEVGNRVSGIVCCFLEFLVSRVVIRKWLPSGQNYESLLAGCRQTSRRHPLEVFCQQLAVECVMLLGMELCSLKCVDESGKLELQVGFPFVSWDFCSWVADEVFSNFFGECDVPRSPEDARVSNQRVEDIDLVYYKAFDLLDLDEGLFGRSGYPDSLV</sequence>